<organism evidence="1 2">
    <name type="scientific">Solanum tuberosum</name>
    <name type="common">Potato</name>
    <dbReference type="NCBI Taxonomy" id="4113"/>
    <lineage>
        <taxon>Eukaryota</taxon>
        <taxon>Viridiplantae</taxon>
        <taxon>Streptophyta</taxon>
        <taxon>Embryophyta</taxon>
        <taxon>Tracheophyta</taxon>
        <taxon>Spermatophyta</taxon>
        <taxon>Magnoliopsida</taxon>
        <taxon>eudicotyledons</taxon>
        <taxon>Gunneridae</taxon>
        <taxon>Pentapetalae</taxon>
        <taxon>asterids</taxon>
        <taxon>lamiids</taxon>
        <taxon>Solanales</taxon>
        <taxon>Solanaceae</taxon>
        <taxon>Solanoideae</taxon>
        <taxon>Solaneae</taxon>
        <taxon>Solanum</taxon>
    </lineage>
</organism>
<sequence length="137" mass="15289">MQCNFWWANSCSPNAVGNLLKGHSLHPRAKFSGNFLANPFGNPILLAKEIRRLTELFVPLYQALKAKIKSAIEMSSRRVAEWFRDAVLDRPKLHNLRIVKAKAKRSIGPWSAAPGKALTYDLVLRGVDGPTPSRSHS</sequence>
<evidence type="ECO:0000313" key="1">
    <source>
        <dbReference type="EnsemblPlants" id="PGSC0003DMT400088607"/>
    </source>
</evidence>
<dbReference type="AlphaFoldDB" id="M1DGB8"/>
<reference evidence="1" key="2">
    <citation type="submission" date="2015-06" db="UniProtKB">
        <authorList>
            <consortium name="EnsemblPlants"/>
        </authorList>
    </citation>
    <scope>IDENTIFICATION</scope>
    <source>
        <strain evidence="1">DM1-3 516 R44</strain>
    </source>
</reference>
<dbReference type="EnsemblPlants" id="PGSC0003DMT400088607">
    <property type="protein sequence ID" value="PGSC0003DMT400088607"/>
    <property type="gene ID" value="PGSC0003DMG400038178"/>
</dbReference>
<dbReference type="Proteomes" id="UP000011115">
    <property type="component" value="Unassembled WGS sequence"/>
</dbReference>
<evidence type="ECO:0000313" key="2">
    <source>
        <dbReference type="Proteomes" id="UP000011115"/>
    </source>
</evidence>
<dbReference type="PaxDb" id="4113-PGSC0003DMT400088607"/>
<proteinExistence type="predicted"/>
<name>M1DGB8_SOLTU</name>
<accession>M1DGB8</accession>
<dbReference type="Gramene" id="PGSC0003DMT400088607">
    <property type="protein sequence ID" value="PGSC0003DMT400088607"/>
    <property type="gene ID" value="PGSC0003DMG400038178"/>
</dbReference>
<keyword evidence="2" id="KW-1185">Reference proteome</keyword>
<dbReference type="InParanoid" id="M1DGB8"/>
<dbReference type="HOGENOM" id="CLU_1868774_0_0_1"/>
<reference evidence="2" key="1">
    <citation type="journal article" date="2011" name="Nature">
        <title>Genome sequence and analysis of the tuber crop potato.</title>
        <authorList>
            <consortium name="The Potato Genome Sequencing Consortium"/>
        </authorList>
    </citation>
    <scope>NUCLEOTIDE SEQUENCE [LARGE SCALE GENOMIC DNA]</scope>
    <source>
        <strain evidence="2">cv. DM1-3 516 R44</strain>
    </source>
</reference>
<protein>
    <submittedName>
        <fullName evidence="1">Uncharacterized protein</fullName>
    </submittedName>
</protein>